<dbReference type="SMART" id="SM00345">
    <property type="entry name" value="HTH_GNTR"/>
    <property type="match status" value="1"/>
</dbReference>
<dbReference type="InterPro" id="IPR036388">
    <property type="entry name" value="WH-like_DNA-bd_sf"/>
</dbReference>
<dbReference type="SMART" id="SM00895">
    <property type="entry name" value="FCD"/>
    <property type="match status" value="1"/>
</dbReference>
<reference evidence="6 7" key="1">
    <citation type="submission" date="2019-09" db="EMBL/GenBank/DDBJ databases">
        <title>Genome sequencing of strain KACC 19306.</title>
        <authorList>
            <person name="Heo J."/>
            <person name="Kim S.-J."/>
            <person name="Kim J.-S."/>
            <person name="Hong S.-B."/>
            <person name="Kwon S.-W."/>
        </authorList>
    </citation>
    <scope>NUCLEOTIDE SEQUENCE [LARGE SCALE GENOMIC DNA]</scope>
    <source>
        <strain evidence="6 7">KACC 19306</strain>
    </source>
</reference>
<accession>A0A5C1YF36</accession>
<keyword evidence="2" id="KW-0238">DNA-binding</keyword>
<name>A0A5C1YF36_9MICO</name>
<dbReference type="InterPro" id="IPR008920">
    <property type="entry name" value="TF_FadR/GntR_C"/>
</dbReference>
<protein>
    <submittedName>
        <fullName evidence="6">FadR family transcriptional regulator</fullName>
    </submittedName>
</protein>
<dbReference type="CDD" id="cd07377">
    <property type="entry name" value="WHTH_GntR"/>
    <property type="match status" value="1"/>
</dbReference>
<evidence type="ECO:0000313" key="6">
    <source>
        <dbReference type="EMBL" id="QEO14268.1"/>
    </source>
</evidence>
<dbReference type="Pfam" id="PF00392">
    <property type="entry name" value="GntR"/>
    <property type="match status" value="1"/>
</dbReference>
<evidence type="ECO:0000313" key="7">
    <source>
        <dbReference type="Proteomes" id="UP000324678"/>
    </source>
</evidence>
<dbReference type="RefSeq" id="WP_149160289.1">
    <property type="nucleotide sequence ID" value="NZ_CP043505.1"/>
</dbReference>
<feature type="domain" description="HTH gntR-type" evidence="5">
    <location>
        <begin position="14"/>
        <end position="86"/>
    </location>
</feature>
<dbReference type="Pfam" id="PF07729">
    <property type="entry name" value="FCD"/>
    <property type="match status" value="1"/>
</dbReference>
<dbReference type="PRINTS" id="PR00035">
    <property type="entry name" value="HTHGNTR"/>
</dbReference>
<dbReference type="Gene3D" id="1.20.120.530">
    <property type="entry name" value="GntR ligand-binding domain-like"/>
    <property type="match status" value="1"/>
</dbReference>
<dbReference type="PROSITE" id="PS50949">
    <property type="entry name" value="HTH_GNTR"/>
    <property type="match status" value="1"/>
</dbReference>
<organism evidence="6 7">
    <name type="scientific">Agromyces intestinalis</name>
    <dbReference type="NCBI Taxonomy" id="2592652"/>
    <lineage>
        <taxon>Bacteria</taxon>
        <taxon>Bacillati</taxon>
        <taxon>Actinomycetota</taxon>
        <taxon>Actinomycetes</taxon>
        <taxon>Micrococcales</taxon>
        <taxon>Microbacteriaceae</taxon>
        <taxon>Agromyces</taxon>
    </lineage>
</organism>
<dbReference type="OrthoDB" id="3567645at2"/>
<dbReference type="InterPro" id="IPR036390">
    <property type="entry name" value="WH_DNA-bd_sf"/>
</dbReference>
<evidence type="ECO:0000256" key="3">
    <source>
        <dbReference type="ARBA" id="ARBA00023163"/>
    </source>
</evidence>
<gene>
    <name evidence="6" type="ORF">FLP10_07435</name>
</gene>
<dbReference type="PANTHER" id="PTHR43537:SF24">
    <property type="entry name" value="GLUCONATE OPERON TRANSCRIPTIONAL REPRESSOR"/>
    <property type="match status" value="1"/>
</dbReference>
<evidence type="ECO:0000256" key="2">
    <source>
        <dbReference type="ARBA" id="ARBA00023125"/>
    </source>
</evidence>
<dbReference type="AlphaFoldDB" id="A0A5C1YF36"/>
<keyword evidence="7" id="KW-1185">Reference proteome</keyword>
<evidence type="ECO:0000259" key="5">
    <source>
        <dbReference type="PROSITE" id="PS50949"/>
    </source>
</evidence>
<dbReference type="InterPro" id="IPR011711">
    <property type="entry name" value="GntR_C"/>
</dbReference>
<dbReference type="Proteomes" id="UP000324678">
    <property type="component" value="Chromosome"/>
</dbReference>
<dbReference type="SUPFAM" id="SSF46785">
    <property type="entry name" value="Winged helix' DNA-binding domain"/>
    <property type="match status" value="1"/>
</dbReference>
<dbReference type="GO" id="GO:0003677">
    <property type="term" value="F:DNA binding"/>
    <property type="evidence" value="ECO:0007669"/>
    <property type="project" value="UniProtKB-KW"/>
</dbReference>
<keyword evidence="1" id="KW-0805">Transcription regulation</keyword>
<proteinExistence type="predicted"/>
<keyword evidence="3" id="KW-0804">Transcription</keyword>
<feature type="region of interest" description="Disordered" evidence="4">
    <location>
        <begin position="246"/>
        <end position="267"/>
    </location>
</feature>
<sequence>MARTAAYERPSATPRAWQAVLEHIEAQLLSGELAAGDRLPGERQLSTDLGVGRSSVREALRVLEAMGLVRTATGSGPTAGAIIVATPAGAMGALMRLQVAARGFPVADIVRTRLVLEASVVEELAGADPVPSLAELTRLLDAMDARDLAPDDFLALDAAFHLGLAEASGNQVIAATMAGLRSGIEGYARAGVARLADWGATSARLRHEHRGVLEAIRASDATLARTLIRDHIAGYYAETLAETSAPPTARPAAPIPAPPVSKEIRSW</sequence>
<dbReference type="InterPro" id="IPR000524">
    <property type="entry name" value="Tscrpt_reg_HTH_GntR"/>
</dbReference>
<dbReference type="EMBL" id="CP043505">
    <property type="protein sequence ID" value="QEO14268.1"/>
    <property type="molecule type" value="Genomic_DNA"/>
</dbReference>
<dbReference type="SUPFAM" id="SSF48008">
    <property type="entry name" value="GntR ligand-binding domain-like"/>
    <property type="match status" value="1"/>
</dbReference>
<dbReference type="Gene3D" id="1.10.10.10">
    <property type="entry name" value="Winged helix-like DNA-binding domain superfamily/Winged helix DNA-binding domain"/>
    <property type="match status" value="1"/>
</dbReference>
<evidence type="ECO:0000256" key="4">
    <source>
        <dbReference type="SAM" id="MobiDB-lite"/>
    </source>
</evidence>
<evidence type="ECO:0000256" key="1">
    <source>
        <dbReference type="ARBA" id="ARBA00023015"/>
    </source>
</evidence>
<dbReference type="KEGG" id="ail:FLP10_07435"/>
<dbReference type="PANTHER" id="PTHR43537">
    <property type="entry name" value="TRANSCRIPTIONAL REGULATOR, GNTR FAMILY"/>
    <property type="match status" value="1"/>
</dbReference>
<dbReference type="GO" id="GO:0003700">
    <property type="term" value="F:DNA-binding transcription factor activity"/>
    <property type="evidence" value="ECO:0007669"/>
    <property type="project" value="InterPro"/>
</dbReference>